<dbReference type="AlphaFoldDB" id="A0AAD7G8Y0"/>
<accession>A0AAD7G8Y0</accession>
<proteinExistence type="predicted"/>
<keyword evidence="2" id="KW-1185">Reference proteome</keyword>
<organism evidence="1 2">
    <name type="scientific">Mycena rosella</name>
    <name type="common">Pink bonnet</name>
    <name type="synonym">Agaricus rosellus</name>
    <dbReference type="NCBI Taxonomy" id="1033263"/>
    <lineage>
        <taxon>Eukaryota</taxon>
        <taxon>Fungi</taxon>
        <taxon>Dikarya</taxon>
        <taxon>Basidiomycota</taxon>
        <taxon>Agaricomycotina</taxon>
        <taxon>Agaricomycetes</taxon>
        <taxon>Agaricomycetidae</taxon>
        <taxon>Agaricales</taxon>
        <taxon>Marasmiineae</taxon>
        <taxon>Mycenaceae</taxon>
        <taxon>Mycena</taxon>
    </lineage>
</organism>
<comment type="caution">
    <text evidence="1">The sequence shown here is derived from an EMBL/GenBank/DDBJ whole genome shotgun (WGS) entry which is preliminary data.</text>
</comment>
<name>A0AAD7G8Y0_MYCRO</name>
<gene>
    <name evidence="1" type="ORF">B0H17DRAFT_1141553</name>
</gene>
<dbReference type="Proteomes" id="UP001221757">
    <property type="component" value="Unassembled WGS sequence"/>
</dbReference>
<protein>
    <submittedName>
        <fullName evidence="1">Uncharacterized protein</fullName>
    </submittedName>
</protein>
<dbReference type="EMBL" id="JARKIE010000174">
    <property type="protein sequence ID" value="KAJ7671215.1"/>
    <property type="molecule type" value="Genomic_DNA"/>
</dbReference>
<evidence type="ECO:0000313" key="1">
    <source>
        <dbReference type="EMBL" id="KAJ7671215.1"/>
    </source>
</evidence>
<sequence length="180" mass="19563">MINKIGAVAGPLYGSLHPGVILTTPSVTKQNEFEAYNKTTASPKARHGQGLQPDPLLWGQMLPGREQVCNLLGFVHVVMSPADMVHILKEMFLDKDCMDDCSGGFVEIGEFRLTNKILPQKVREGVLGQCRNGHKIVTGPSGASYIVAMMGNDKRLGFGSDLPPPASFGFLSFRAPYEPF</sequence>
<evidence type="ECO:0000313" key="2">
    <source>
        <dbReference type="Proteomes" id="UP001221757"/>
    </source>
</evidence>
<reference evidence="1" key="1">
    <citation type="submission" date="2023-03" db="EMBL/GenBank/DDBJ databases">
        <title>Massive genome expansion in bonnet fungi (Mycena s.s.) driven by repeated elements and novel gene families across ecological guilds.</title>
        <authorList>
            <consortium name="Lawrence Berkeley National Laboratory"/>
            <person name="Harder C.B."/>
            <person name="Miyauchi S."/>
            <person name="Viragh M."/>
            <person name="Kuo A."/>
            <person name="Thoen E."/>
            <person name="Andreopoulos B."/>
            <person name="Lu D."/>
            <person name="Skrede I."/>
            <person name="Drula E."/>
            <person name="Henrissat B."/>
            <person name="Morin E."/>
            <person name="Kohler A."/>
            <person name="Barry K."/>
            <person name="LaButti K."/>
            <person name="Morin E."/>
            <person name="Salamov A."/>
            <person name="Lipzen A."/>
            <person name="Mereny Z."/>
            <person name="Hegedus B."/>
            <person name="Baldrian P."/>
            <person name="Stursova M."/>
            <person name="Weitz H."/>
            <person name="Taylor A."/>
            <person name="Grigoriev I.V."/>
            <person name="Nagy L.G."/>
            <person name="Martin F."/>
            <person name="Kauserud H."/>
        </authorList>
    </citation>
    <scope>NUCLEOTIDE SEQUENCE</scope>
    <source>
        <strain evidence="1">CBHHK067</strain>
    </source>
</reference>